<evidence type="ECO:0000259" key="2">
    <source>
        <dbReference type="PROSITE" id="PS50304"/>
    </source>
</evidence>
<accession>A0A8S3IHY8</accession>
<dbReference type="EMBL" id="CAJOBJ010345769">
    <property type="protein sequence ID" value="CAF5201124.1"/>
    <property type="molecule type" value="Genomic_DNA"/>
</dbReference>
<protein>
    <recommendedName>
        <fullName evidence="2">Tudor domain-containing protein</fullName>
    </recommendedName>
</protein>
<feature type="non-terminal residue" evidence="3">
    <location>
        <position position="1"/>
    </location>
</feature>
<dbReference type="PROSITE" id="PS50304">
    <property type="entry name" value="TUDOR"/>
    <property type="match status" value="1"/>
</dbReference>
<feature type="domain" description="Tudor" evidence="2">
    <location>
        <begin position="218"/>
        <end position="234"/>
    </location>
</feature>
<evidence type="ECO:0000313" key="4">
    <source>
        <dbReference type="Proteomes" id="UP000681720"/>
    </source>
</evidence>
<reference evidence="3" key="1">
    <citation type="submission" date="2021-02" db="EMBL/GenBank/DDBJ databases">
        <authorList>
            <person name="Nowell W R."/>
        </authorList>
    </citation>
    <scope>NUCLEOTIDE SEQUENCE</scope>
</reference>
<dbReference type="Proteomes" id="UP000681720">
    <property type="component" value="Unassembled WGS sequence"/>
</dbReference>
<feature type="non-terminal residue" evidence="3">
    <location>
        <position position="234"/>
    </location>
</feature>
<dbReference type="InterPro" id="IPR002999">
    <property type="entry name" value="Tudor"/>
</dbReference>
<proteinExistence type="predicted"/>
<evidence type="ECO:0000256" key="1">
    <source>
        <dbReference type="SAM" id="MobiDB-lite"/>
    </source>
</evidence>
<feature type="region of interest" description="Disordered" evidence="1">
    <location>
        <begin position="146"/>
        <end position="224"/>
    </location>
</feature>
<feature type="compositionally biased region" description="Low complexity" evidence="1">
    <location>
        <begin position="181"/>
        <end position="196"/>
    </location>
</feature>
<evidence type="ECO:0000313" key="3">
    <source>
        <dbReference type="EMBL" id="CAF5201124.1"/>
    </source>
</evidence>
<name>A0A8S3IHY8_9BILA</name>
<dbReference type="AlphaFoldDB" id="A0A8S3IHY8"/>
<sequence>LQRVQEERSRRNTNRYYDESILGNDLNSIYSNDTSSNQALSSSYIRHGDQTSYILDSSSSGPQHTNPINSYAQPTSIIAGVSSSTPNHLTYFPAPNSLTYNLAGIPSPPFHNHQALIGPSYANDHLTFCYGAPYGTPSYLPPTITNNYNGDAKNNGTTHSDNETATSAASQNDENNDSGIKSETSTSEQKQTSLSSNDSNTTFQEEKRRDSNLNPRPRWRVGDMCLARWSEDGE</sequence>
<gene>
    <name evidence="3" type="ORF">GIL414_LOCUS76621</name>
</gene>
<organism evidence="3 4">
    <name type="scientific">Rotaria magnacalcarata</name>
    <dbReference type="NCBI Taxonomy" id="392030"/>
    <lineage>
        <taxon>Eukaryota</taxon>
        <taxon>Metazoa</taxon>
        <taxon>Spiralia</taxon>
        <taxon>Gnathifera</taxon>
        <taxon>Rotifera</taxon>
        <taxon>Eurotatoria</taxon>
        <taxon>Bdelloidea</taxon>
        <taxon>Philodinida</taxon>
        <taxon>Philodinidae</taxon>
        <taxon>Rotaria</taxon>
    </lineage>
</organism>
<feature type="compositionally biased region" description="Polar residues" evidence="1">
    <location>
        <begin position="146"/>
        <end position="179"/>
    </location>
</feature>
<comment type="caution">
    <text evidence="3">The sequence shown here is derived from an EMBL/GenBank/DDBJ whole genome shotgun (WGS) entry which is preliminary data.</text>
</comment>